<name>A0A8T0GUI6_CERPU</name>
<dbReference type="AlphaFoldDB" id="A0A8T0GUI6"/>
<sequence>MKAPLMKAETHFTGPDWRGLKATLDRFKSGWGQWRAEKVTERSTAIAKGVRERSERKKASSRAEGAVALSATQKNGSCVGGDRRSSLLPQRSVTFSESHSPMRWVNWINFPVG</sequence>
<evidence type="ECO:0000313" key="2">
    <source>
        <dbReference type="EMBL" id="KAG0562065.1"/>
    </source>
</evidence>
<comment type="caution">
    <text evidence="2">The sequence shown here is derived from an EMBL/GenBank/DDBJ whole genome shotgun (WGS) entry which is preliminary data.</text>
</comment>
<keyword evidence="3" id="KW-1185">Reference proteome</keyword>
<feature type="compositionally biased region" description="Basic and acidic residues" evidence="1">
    <location>
        <begin position="49"/>
        <end position="58"/>
    </location>
</feature>
<evidence type="ECO:0000256" key="1">
    <source>
        <dbReference type="SAM" id="MobiDB-lite"/>
    </source>
</evidence>
<proteinExistence type="predicted"/>
<dbReference type="Proteomes" id="UP000822688">
    <property type="component" value="Chromosome 9"/>
</dbReference>
<dbReference type="EMBL" id="CM026430">
    <property type="protein sequence ID" value="KAG0562065.1"/>
    <property type="molecule type" value="Genomic_DNA"/>
</dbReference>
<protein>
    <submittedName>
        <fullName evidence="2">Uncharacterized protein</fullName>
    </submittedName>
</protein>
<reference evidence="2" key="1">
    <citation type="submission" date="2020-06" db="EMBL/GenBank/DDBJ databases">
        <title>WGS assembly of Ceratodon purpureus strain R40.</title>
        <authorList>
            <person name="Carey S.B."/>
            <person name="Jenkins J."/>
            <person name="Shu S."/>
            <person name="Lovell J.T."/>
            <person name="Sreedasyam A."/>
            <person name="Maumus F."/>
            <person name="Tiley G.P."/>
            <person name="Fernandez-Pozo N."/>
            <person name="Barry K."/>
            <person name="Chen C."/>
            <person name="Wang M."/>
            <person name="Lipzen A."/>
            <person name="Daum C."/>
            <person name="Saski C.A."/>
            <person name="Payton A.C."/>
            <person name="Mcbreen J.C."/>
            <person name="Conrad R.E."/>
            <person name="Kollar L.M."/>
            <person name="Olsson S."/>
            <person name="Huttunen S."/>
            <person name="Landis J.B."/>
            <person name="Wickett N.J."/>
            <person name="Johnson M.G."/>
            <person name="Rensing S.A."/>
            <person name="Grimwood J."/>
            <person name="Schmutz J."/>
            <person name="Mcdaniel S.F."/>
        </authorList>
    </citation>
    <scope>NUCLEOTIDE SEQUENCE</scope>
    <source>
        <strain evidence="2">R40</strain>
    </source>
</reference>
<organism evidence="2 3">
    <name type="scientific">Ceratodon purpureus</name>
    <name type="common">Fire moss</name>
    <name type="synonym">Dicranum purpureum</name>
    <dbReference type="NCBI Taxonomy" id="3225"/>
    <lineage>
        <taxon>Eukaryota</taxon>
        <taxon>Viridiplantae</taxon>
        <taxon>Streptophyta</taxon>
        <taxon>Embryophyta</taxon>
        <taxon>Bryophyta</taxon>
        <taxon>Bryophytina</taxon>
        <taxon>Bryopsida</taxon>
        <taxon>Dicranidae</taxon>
        <taxon>Pseudoditrichales</taxon>
        <taxon>Ditrichaceae</taxon>
        <taxon>Ceratodon</taxon>
    </lineage>
</organism>
<gene>
    <name evidence="2" type="ORF">KC19_9G115100</name>
</gene>
<accession>A0A8T0GUI6</accession>
<evidence type="ECO:0000313" key="3">
    <source>
        <dbReference type="Proteomes" id="UP000822688"/>
    </source>
</evidence>
<feature type="region of interest" description="Disordered" evidence="1">
    <location>
        <begin position="47"/>
        <end position="66"/>
    </location>
</feature>